<feature type="compositionally biased region" description="Pro residues" evidence="4">
    <location>
        <begin position="188"/>
        <end position="200"/>
    </location>
</feature>
<dbReference type="Proteomes" id="UP000316806">
    <property type="component" value="Chromosome"/>
</dbReference>
<dbReference type="Pfam" id="PF14863">
    <property type="entry name" value="Alkyl_sulf_dimr"/>
    <property type="match status" value="1"/>
</dbReference>
<dbReference type="AlphaFoldDB" id="A0A516R254"/>
<proteinExistence type="predicted"/>
<evidence type="ECO:0000256" key="4">
    <source>
        <dbReference type="SAM" id="MobiDB-lite"/>
    </source>
</evidence>
<evidence type="ECO:0000256" key="3">
    <source>
        <dbReference type="ARBA" id="ARBA00022833"/>
    </source>
</evidence>
<evidence type="ECO:0000313" key="8">
    <source>
        <dbReference type="Proteomes" id="UP000316806"/>
    </source>
</evidence>
<dbReference type="InterPro" id="IPR029229">
    <property type="entry name" value="Alkyl_sulf_C"/>
</dbReference>
<organism evidence="7 8">
    <name type="scientific">Streptomyces spectabilis</name>
    <dbReference type="NCBI Taxonomy" id="68270"/>
    <lineage>
        <taxon>Bacteria</taxon>
        <taxon>Bacillati</taxon>
        <taxon>Actinomycetota</taxon>
        <taxon>Actinomycetes</taxon>
        <taxon>Kitasatosporales</taxon>
        <taxon>Streptomycetaceae</taxon>
        <taxon>Streptomyces</taxon>
    </lineage>
</organism>
<evidence type="ECO:0000256" key="2">
    <source>
        <dbReference type="ARBA" id="ARBA00022801"/>
    </source>
</evidence>
<dbReference type="SUPFAM" id="SSF55718">
    <property type="entry name" value="SCP-like"/>
    <property type="match status" value="1"/>
</dbReference>
<protein>
    <submittedName>
        <fullName evidence="7">Uncharacterized protein</fullName>
    </submittedName>
</protein>
<evidence type="ECO:0000259" key="6">
    <source>
        <dbReference type="Pfam" id="PF14864"/>
    </source>
</evidence>
<dbReference type="GO" id="GO:0046872">
    <property type="term" value="F:metal ion binding"/>
    <property type="evidence" value="ECO:0007669"/>
    <property type="project" value="UniProtKB-KW"/>
</dbReference>
<dbReference type="InterPro" id="IPR029228">
    <property type="entry name" value="Alkyl_sulf_dimr"/>
</dbReference>
<dbReference type="InterPro" id="IPR052195">
    <property type="entry name" value="Bact_Alkyl/Aryl-Sulfatase"/>
</dbReference>
<dbReference type="EMBL" id="CP040916">
    <property type="protein sequence ID" value="QDQ09743.1"/>
    <property type="molecule type" value="Genomic_DNA"/>
</dbReference>
<name>A0A516R254_STRST</name>
<keyword evidence="1" id="KW-0479">Metal-binding</keyword>
<evidence type="ECO:0000259" key="5">
    <source>
        <dbReference type="Pfam" id="PF14863"/>
    </source>
</evidence>
<dbReference type="GO" id="GO:0046983">
    <property type="term" value="F:protein dimerization activity"/>
    <property type="evidence" value="ECO:0007669"/>
    <property type="project" value="InterPro"/>
</dbReference>
<dbReference type="GO" id="GO:0016787">
    <property type="term" value="F:hydrolase activity"/>
    <property type="evidence" value="ECO:0007669"/>
    <property type="project" value="UniProtKB-KW"/>
</dbReference>
<dbReference type="InterPro" id="IPR036866">
    <property type="entry name" value="RibonucZ/Hydroxyglut_hydro"/>
</dbReference>
<dbReference type="Gene3D" id="3.30.1050.10">
    <property type="entry name" value="SCP2 sterol-binding domain"/>
    <property type="match status" value="1"/>
</dbReference>
<dbReference type="Pfam" id="PF14864">
    <property type="entry name" value="Alkyl_sulf_C"/>
    <property type="match status" value="1"/>
</dbReference>
<feature type="region of interest" description="Disordered" evidence="4">
    <location>
        <begin position="186"/>
        <end position="207"/>
    </location>
</feature>
<feature type="domain" description="Alkyl sulfatase dimerisation" evidence="5">
    <location>
        <begin position="2"/>
        <end position="77"/>
    </location>
</feature>
<gene>
    <name evidence="7" type="ORF">FH965_03525</name>
</gene>
<evidence type="ECO:0000313" key="7">
    <source>
        <dbReference type="EMBL" id="QDQ09743.1"/>
    </source>
</evidence>
<reference evidence="7 8" key="1">
    <citation type="journal article" date="2019" name="J. Ind. Microbiol. Biotechnol.">
        <title>The complete genomic sequence of Streptomyces spectabilis NRRL-2792 and identification of secondary metabolite biosynthetic gene clusters.</title>
        <authorList>
            <person name="Sinha A."/>
            <person name="Phillips-Salemka S."/>
            <person name="Niraula T.A."/>
            <person name="Short K.A."/>
            <person name="Niraula N.P."/>
        </authorList>
    </citation>
    <scope>NUCLEOTIDE SEQUENCE [LARGE SCALE GENOMIC DNA]</scope>
    <source>
        <strain evidence="7 8">NRRL 2792</strain>
    </source>
</reference>
<sequence length="207" mass="21952">MEVIGGPEAVVSAARKAYQEGDPRWAAELLNHPTFGCPERSGPAGRLRTKALSQLGYDAGDGAWRNLYLGGARGLATGVARHARQETGDLVENLSVAQHFAAVARRIDGPRAADEQRSPIVLRWRVTGAPERECTTTLRNGALVHVPGRDLLAGTPQATIALGSPDHLPRATTVFAYVTTPDPGIPLAAPPAPRQAPVPPRAGRNWS</sequence>
<feature type="domain" description="Alkyl sulfatase C-terminal" evidence="6">
    <location>
        <begin position="87"/>
        <end position="162"/>
    </location>
</feature>
<dbReference type="InterPro" id="IPR036527">
    <property type="entry name" value="SCP2_sterol-bd_dom_sf"/>
</dbReference>
<dbReference type="PANTHER" id="PTHR43223:SF2">
    <property type="entry name" value="METALLO-BETA-LACTAMASE DOMAIN-CONTAINING PROTEIN"/>
    <property type="match status" value="1"/>
</dbReference>
<dbReference type="SUPFAM" id="SSF56281">
    <property type="entry name" value="Metallo-hydrolase/oxidoreductase"/>
    <property type="match status" value="1"/>
</dbReference>
<keyword evidence="3" id="KW-0862">Zinc</keyword>
<dbReference type="InterPro" id="IPR038536">
    <property type="entry name" value="Alkyl/aryl-sulf_dimr_sf"/>
</dbReference>
<accession>A0A516R254</accession>
<evidence type="ECO:0000256" key="1">
    <source>
        <dbReference type="ARBA" id="ARBA00022723"/>
    </source>
</evidence>
<keyword evidence="2" id="KW-0378">Hydrolase</keyword>
<dbReference type="Gene3D" id="1.25.40.880">
    <property type="entry name" value="Alkyl sulfatase, dimerisation domain"/>
    <property type="match status" value="1"/>
</dbReference>
<dbReference type="PANTHER" id="PTHR43223">
    <property type="entry name" value="ALKYL/ARYL-SULFATASE"/>
    <property type="match status" value="1"/>
</dbReference>